<comment type="subcellular location">
    <subcellularLocation>
        <location evidence="1">Cell membrane</location>
        <topology evidence="1">Multi-pass membrane protein</topology>
    </subcellularLocation>
    <subcellularLocation>
        <location evidence="12">Membrane</location>
        <topology evidence="12">Multi-pass membrane protein</topology>
    </subcellularLocation>
</comment>
<evidence type="ECO:0000256" key="2">
    <source>
        <dbReference type="ARBA" id="ARBA00009765"/>
    </source>
</evidence>
<evidence type="ECO:0000256" key="4">
    <source>
        <dbReference type="ARBA" id="ARBA00022475"/>
    </source>
</evidence>
<keyword evidence="9 12" id="KW-0472">Membrane</keyword>
<evidence type="ECO:0000256" key="5">
    <source>
        <dbReference type="ARBA" id="ARBA00022692"/>
    </source>
</evidence>
<gene>
    <name evidence="12 13" type="primary">corA</name>
    <name evidence="13" type="ORF">DN068_10620</name>
</gene>
<dbReference type="GO" id="GO:0015095">
    <property type="term" value="F:magnesium ion transmembrane transporter activity"/>
    <property type="evidence" value="ECO:0007669"/>
    <property type="project" value="UniProtKB-UniRule"/>
</dbReference>
<evidence type="ECO:0000256" key="9">
    <source>
        <dbReference type="ARBA" id="ARBA00023136"/>
    </source>
</evidence>
<name>A0A2W2AYX0_9BACT</name>
<dbReference type="FunFam" id="1.20.58.340:FF:000004">
    <property type="entry name" value="Magnesium transport protein CorA"/>
    <property type="match status" value="1"/>
</dbReference>
<dbReference type="EMBL" id="QKTW01000016">
    <property type="protein sequence ID" value="PZF72858.1"/>
    <property type="molecule type" value="Genomic_DNA"/>
</dbReference>
<reference evidence="13 14" key="1">
    <citation type="submission" date="2018-06" db="EMBL/GenBank/DDBJ databases">
        <title>Mucibacter soli gen. nov., sp. nov., a new member of the family Chitinophagaceae producing mucin.</title>
        <authorList>
            <person name="Kim M.-K."/>
            <person name="Park S."/>
            <person name="Kim T.-S."/>
            <person name="Joung Y."/>
            <person name="Han J.-H."/>
            <person name="Kim S.B."/>
        </authorList>
    </citation>
    <scope>NUCLEOTIDE SEQUENCE [LARGE SCALE GENOMIC DNA]</scope>
    <source>
        <strain evidence="13 14">R1-15</strain>
    </source>
</reference>
<protein>
    <recommendedName>
        <fullName evidence="12">Magnesium transport protein CorA</fullName>
    </recommendedName>
</protein>
<dbReference type="InterPro" id="IPR045863">
    <property type="entry name" value="CorA_TM1_TM2"/>
</dbReference>
<evidence type="ECO:0000256" key="3">
    <source>
        <dbReference type="ARBA" id="ARBA00022448"/>
    </source>
</evidence>
<evidence type="ECO:0000256" key="12">
    <source>
        <dbReference type="RuleBase" id="RU362010"/>
    </source>
</evidence>
<sequence>MGKTRKRLSRYIPHWIVRKEPVTPYNPSRGIDQLKETAQPVYAVFDYNENTVAEHKFVEESKCAVFRETGHMTWINVDGLNKTEVEKLCQQYNVHPLLVEDILTVGQRAKVDEVGDIIFCLLSMLYFNEETVEVESEQVSIVVGPQFLISFQEDPERDVFDPVRDRLRGNNSRLRVSGSDYLCYSLLDEIVDSYFNIIDHLRSHIEKLEDDLIARVEDGALARIATLRREVMIMKRTIGPVRELINHFIKTDHKLVDERDVKYFKDVSDHIIQANEYCENLRDMLMNLQDLYMNQINLRMNEVMKIFTMVALLLAPATVIGGIFGMNFDAIPGLHNRDGFIVSVAAMFVIPILMLVYFKRKKWF</sequence>
<keyword evidence="8 12" id="KW-0406">Ion transport</keyword>
<dbReference type="Pfam" id="PF01544">
    <property type="entry name" value="CorA"/>
    <property type="match status" value="1"/>
</dbReference>
<keyword evidence="7 12" id="KW-1133">Transmembrane helix</keyword>
<keyword evidence="14" id="KW-1185">Reference proteome</keyword>
<dbReference type="InterPro" id="IPR004488">
    <property type="entry name" value="Mg/Co-transport_prot_CorA"/>
</dbReference>
<dbReference type="SUPFAM" id="SSF144083">
    <property type="entry name" value="Magnesium transport protein CorA, transmembrane region"/>
    <property type="match status" value="1"/>
</dbReference>
<dbReference type="PANTHER" id="PTHR46494:SF1">
    <property type="entry name" value="CORA FAMILY METAL ION TRANSPORTER (EUROFUNG)"/>
    <property type="match status" value="1"/>
</dbReference>
<evidence type="ECO:0000256" key="1">
    <source>
        <dbReference type="ARBA" id="ARBA00004651"/>
    </source>
</evidence>
<dbReference type="RefSeq" id="WP_110998891.1">
    <property type="nucleotide sequence ID" value="NZ_QKTW01000016.1"/>
</dbReference>
<dbReference type="GO" id="GO:0000287">
    <property type="term" value="F:magnesium ion binding"/>
    <property type="evidence" value="ECO:0007669"/>
    <property type="project" value="TreeGrafter"/>
</dbReference>
<evidence type="ECO:0000256" key="10">
    <source>
        <dbReference type="ARBA" id="ARBA00034269"/>
    </source>
</evidence>
<dbReference type="GO" id="GO:0015087">
    <property type="term" value="F:cobalt ion transmembrane transporter activity"/>
    <property type="evidence" value="ECO:0007669"/>
    <property type="project" value="UniProtKB-UniRule"/>
</dbReference>
<dbReference type="OrthoDB" id="9803416at2"/>
<evidence type="ECO:0000313" key="14">
    <source>
        <dbReference type="Proteomes" id="UP000248745"/>
    </source>
</evidence>
<dbReference type="PANTHER" id="PTHR46494">
    <property type="entry name" value="CORA FAMILY METAL ION TRANSPORTER (EUROFUNG)"/>
    <property type="match status" value="1"/>
</dbReference>
<dbReference type="InterPro" id="IPR045861">
    <property type="entry name" value="CorA_cytoplasmic_dom"/>
</dbReference>
<comment type="catalytic activity">
    <reaction evidence="10">
        <text>Mg(2+)(in) = Mg(2+)(out)</text>
        <dbReference type="Rhea" id="RHEA:29827"/>
        <dbReference type="ChEBI" id="CHEBI:18420"/>
    </reaction>
</comment>
<evidence type="ECO:0000256" key="6">
    <source>
        <dbReference type="ARBA" id="ARBA00022842"/>
    </source>
</evidence>
<evidence type="ECO:0000256" key="8">
    <source>
        <dbReference type="ARBA" id="ARBA00023065"/>
    </source>
</evidence>
<dbReference type="NCBIfam" id="TIGR00383">
    <property type="entry name" value="corA"/>
    <property type="match status" value="1"/>
</dbReference>
<dbReference type="InterPro" id="IPR002523">
    <property type="entry name" value="MgTranspt_CorA/ZnTranspt_ZntB"/>
</dbReference>
<dbReference type="CDD" id="cd12828">
    <property type="entry name" value="TmCorA-like_1"/>
    <property type="match status" value="1"/>
</dbReference>
<accession>A0A2W2AYX0</accession>
<comment type="caution">
    <text evidence="13">The sequence shown here is derived from an EMBL/GenBank/DDBJ whole genome shotgun (WGS) entry which is preliminary data.</text>
</comment>
<keyword evidence="5 12" id="KW-0812">Transmembrane</keyword>
<dbReference type="AlphaFoldDB" id="A0A2W2AYX0"/>
<dbReference type="GO" id="GO:0005886">
    <property type="term" value="C:plasma membrane"/>
    <property type="evidence" value="ECO:0007669"/>
    <property type="project" value="UniProtKB-SubCell"/>
</dbReference>
<keyword evidence="4 12" id="KW-1003">Cell membrane</keyword>
<dbReference type="GO" id="GO:0050897">
    <property type="term" value="F:cobalt ion binding"/>
    <property type="evidence" value="ECO:0007669"/>
    <property type="project" value="TreeGrafter"/>
</dbReference>
<dbReference type="Gene3D" id="3.30.460.20">
    <property type="entry name" value="CorA soluble domain-like"/>
    <property type="match status" value="1"/>
</dbReference>
<organism evidence="13 14">
    <name type="scientific">Taibaiella soli</name>
    <dbReference type="NCBI Taxonomy" id="1649169"/>
    <lineage>
        <taxon>Bacteria</taxon>
        <taxon>Pseudomonadati</taxon>
        <taxon>Bacteroidota</taxon>
        <taxon>Chitinophagia</taxon>
        <taxon>Chitinophagales</taxon>
        <taxon>Chitinophagaceae</taxon>
        <taxon>Taibaiella</taxon>
    </lineage>
</organism>
<dbReference type="SUPFAM" id="SSF143865">
    <property type="entry name" value="CorA soluble domain-like"/>
    <property type="match status" value="1"/>
</dbReference>
<dbReference type="Gene3D" id="1.20.58.340">
    <property type="entry name" value="Magnesium transport protein CorA, transmembrane region"/>
    <property type="match status" value="2"/>
</dbReference>
<feature type="transmembrane region" description="Helical" evidence="12">
    <location>
        <begin position="306"/>
        <end position="328"/>
    </location>
</feature>
<comment type="similarity">
    <text evidence="2 12">Belongs to the CorA metal ion transporter (MIT) (TC 1.A.35) family.</text>
</comment>
<keyword evidence="6 12" id="KW-0460">Magnesium</keyword>
<keyword evidence="3 12" id="KW-0813">Transport</keyword>
<proteinExistence type="inferred from homology"/>
<feature type="transmembrane region" description="Helical" evidence="12">
    <location>
        <begin position="340"/>
        <end position="358"/>
    </location>
</feature>
<evidence type="ECO:0000256" key="11">
    <source>
        <dbReference type="ARBA" id="ARBA00045497"/>
    </source>
</evidence>
<dbReference type="Proteomes" id="UP000248745">
    <property type="component" value="Unassembled WGS sequence"/>
</dbReference>
<evidence type="ECO:0000313" key="13">
    <source>
        <dbReference type="EMBL" id="PZF72858.1"/>
    </source>
</evidence>
<comment type="function">
    <text evidence="11">Mediates influx of magnesium ions. Alternates between open and closed states. Activated by low cytoplasmic Mg(2+) levels. Inactive when cytoplasmic Mg(2+) levels are high.</text>
</comment>
<evidence type="ECO:0000256" key="7">
    <source>
        <dbReference type="ARBA" id="ARBA00022989"/>
    </source>
</evidence>